<dbReference type="PROSITE" id="PS51253">
    <property type="entry name" value="HTH_CENPB"/>
    <property type="match status" value="1"/>
</dbReference>
<dbReference type="InterPro" id="IPR006600">
    <property type="entry name" value="HTH_CenpB_DNA-bd_dom"/>
</dbReference>
<evidence type="ECO:0000259" key="3">
    <source>
        <dbReference type="PROSITE" id="PS51253"/>
    </source>
</evidence>
<dbReference type="SUPFAM" id="SSF46689">
    <property type="entry name" value="Homeodomain-like"/>
    <property type="match status" value="1"/>
</dbReference>
<dbReference type="InterPro" id="IPR009057">
    <property type="entry name" value="Homeodomain-like_sf"/>
</dbReference>
<evidence type="ECO:0000313" key="4">
    <source>
        <dbReference type="EMBL" id="KAJ8894450.1"/>
    </source>
</evidence>
<dbReference type="Pfam" id="PF03221">
    <property type="entry name" value="HTH_Tnp_Tc5"/>
    <property type="match status" value="1"/>
</dbReference>
<evidence type="ECO:0000256" key="2">
    <source>
        <dbReference type="ARBA" id="ARBA00023125"/>
    </source>
</evidence>
<dbReference type="Proteomes" id="UP001159363">
    <property type="component" value="Chromosome 2"/>
</dbReference>
<comment type="subcellular location">
    <subcellularLocation>
        <location evidence="1">Nucleus</location>
    </subcellularLocation>
</comment>
<sequence length="100" mass="11437">MATKRNRTEISLDTKMKIIAAVCREKIEEACASGMVQSKKRMRSGKYTQLESQLLEWFHQMHAAEVPLSGTIIQQNAGYPSLLRKLDDFKSSNGWLQCFK</sequence>
<comment type="caution">
    <text evidence="4">The sequence shown here is derived from an EMBL/GenBank/DDBJ whole genome shotgun (WGS) entry which is preliminary data.</text>
</comment>
<name>A0ABQ9ICP9_9NEOP</name>
<gene>
    <name evidence="4" type="ORF">PR048_007104</name>
</gene>
<reference evidence="4 5" key="1">
    <citation type="submission" date="2023-02" db="EMBL/GenBank/DDBJ databases">
        <title>LHISI_Scaffold_Assembly.</title>
        <authorList>
            <person name="Stuart O.P."/>
            <person name="Cleave R."/>
            <person name="Magrath M.J.L."/>
            <person name="Mikheyev A.S."/>
        </authorList>
    </citation>
    <scope>NUCLEOTIDE SEQUENCE [LARGE SCALE GENOMIC DNA]</scope>
    <source>
        <strain evidence="4">Daus_M_001</strain>
        <tissue evidence="4">Leg muscle</tissue>
    </source>
</reference>
<evidence type="ECO:0000313" key="5">
    <source>
        <dbReference type="Proteomes" id="UP001159363"/>
    </source>
</evidence>
<keyword evidence="5" id="KW-1185">Reference proteome</keyword>
<feature type="domain" description="HTH CENPB-type" evidence="3">
    <location>
        <begin position="38"/>
        <end position="100"/>
    </location>
</feature>
<dbReference type="EMBL" id="JARBHB010000002">
    <property type="protein sequence ID" value="KAJ8894450.1"/>
    <property type="molecule type" value="Genomic_DNA"/>
</dbReference>
<organism evidence="4 5">
    <name type="scientific">Dryococelus australis</name>
    <dbReference type="NCBI Taxonomy" id="614101"/>
    <lineage>
        <taxon>Eukaryota</taxon>
        <taxon>Metazoa</taxon>
        <taxon>Ecdysozoa</taxon>
        <taxon>Arthropoda</taxon>
        <taxon>Hexapoda</taxon>
        <taxon>Insecta</taxon>
        <taxon>Pterygota</taxon>
        <taxon>Neoptera</taxon>
        <taxon>Polyneoptera</taxon>
        <taxon>Phasmatodea</taxon>
        <taxon>Verophasmatodea</taxon>
        <taxon>Anareolatae</taxon>
        <taxon>Phasmatidae</taxon>
        <taxon>Eurycanthinae</taxon>
        <taxon>Dryococelus</taxon>
    </lineage>
</organism>
<proteinExistence type="predicted"/>
<dbReference type="Gene3D" id="1.10.10.60">
    <property type="entry name" value="Homeodomain-like"/>
    <property type="match status" value="1"/>
</dbReference>
<protein>
    <recommendedName>
        <fullName evidence="3">HTH CENPB-type domain-containing protein</fullName>
    </recommendedName>
</protein>
<evidence type="ECO:0000256" key="1">
    <source>
        <dbReference type="ARBA" id="ARBA00004123"/>
    </source>
</evidence>
<accession>A0ABQ9ICP9</accession>
<keyword evidence="2" id="KW-0238">DNA-binding</keyword>